<gene>
    <name evidence="2" type="ORF">GL286_20740</name>
</gene>
<reference evidence="2 3" key="1">
    <citation type="submission" date="2019-11" db="EMBL/GenBank/DDBJ databases">
        <authorList>
            <person name="Dong K."/>
        </authorList>
    </citation>
    <scope>NUCLEOTIDE SEQUENCE [LARGE SCALE GENOMIC DNA]</scope>
    <source>
        <strain evidence="2 3">NBRC 111993</strain>
    </source>
</reference>
<dbReference type="AlphaFoldDB" id="A0A6L6JDR9"/>
<protein>
    <submittedName>
        <fullName evidence="2">DUF4135 domain-containing protein</fullName>
    </submittedName>
</protein>
<dbReference type="InterPro" id="IPR025410">
    <property type="entry name" value="Lant_dehyd"/>
</dbReference>
<dbReference type="Proteomes" id="UP000478183">
    <property type="component" value="Unassembled WGS sequence"/>
</dbReference>
<dbReference type="OrthoDB" id="9148343at2"/>
<comment type="caution">
    <text evidence="2">The sequence shown here is derived from an EMBL/GenBank/DDBJ whole genome shotgun (WGS) entry which is preliminary data.</text>
</comment>
<evidence type="ECO:0000313" key="2">
    <source>
        <dbReference type="EMBL" id="MTH80130.1"/>
    </source>
</evidence>
<dbReference type="Pfam" id="PF13575">
    <property type="entry name" value="DUF4135"/>
    <property type="match status" value="2"/>
</dbReference>
<accession>A0A6L6JDR9</accession>
<keyword evidence="3" id="KW-1185">Reference proteome</keyword>
<evidence type="ECO:0000259" key="1">
    <source>
        <dbReference type="Pfam" id="PF13575"/>
    </source>
</evidence>
<name>A0A6L6JDR9_9RHOB</name>
<sequence>MKNSPKFDLHAPTNSGVVPYATEWHIVVKQMISAVSHPETPEDTPLAPLRRPALRIIHDTLGEYDTFADKEQISKSVTAAVLSRWIDLIAFAGGRLDTGGSSRPARQWLYILTNNHGLARAMSIRLLLAARAARDVIFHRVALAHHLEDTFGISARDTIRDITIGLGDAHYGGKTVTRVHFKSGKTIIYKPRPGSSAIWFKRVHDAVVALLPDRLSLKFPSMVDGGNHVWEDDISVEGCGSRNEVQLFYERAGLLLALCRLCRSTDLHGENIVASGGYPVPIDTEAFASPAGYGAARHDPNANLWFAATAVSDLDILPHDVRTCDGLLRRESSFASRSVSSSETVCGPIFDGRQIPVEDFADTLVKGFRLASHAIWARQIRDGWADIFSDLRYCQPRILLRPTQLYASLGREVLGTFVECSHTQIEMELVTRLLASSNSQESAAIARAEARSMLLGDVPTFTLRTGTLDRLILKPITDTLQGPSATLCDPRDFSPPETQREVSLIQKSIGGRG</sequence>
<proteinExistence type="predicted"/>
<feature type="domain" description="Lantibiotic biosynthesis protein dehydration" evidence="1">
    <location>
        <begin position="118"/>
        <end position="320"/>
    </location>
</feature>
<dbReference type="EMBL" id="WMIE01000029">
    <property type="protein sequence ID" value="MTH80130.1"/>
    <property type="molecule type" value="Genomic_DNA"/>
</dbReference>
<organism evidence="2 3">
    <name type="scientific">Paracoccus aestuariivivens</name>
    <dbReference type="NCBI Taxonomy" id="1820333"/>
    <lineage>
        <taxon>Bacteria</taxon>
        <taxon>Pseudomonadati</taxon>
        <taxon>Pseudomonadota</taxon>
        <taxon>Alphaproteobacteria</taxon>
        <taxon>Rhodobacterales</taxon>
        <taxon>Paracoccaceae</taxon>
        <taxon>Paracoccus</taxon>
    </lineage>
</organism>
<feature type="domain" description="Lantibiotic biosynthesis protein dehydration" evidence="1">
    <location>
        <begin position="335"/>
        <end position="463"/>
    </location>
</feature>
<evidence type="ECO:0000313" key="3">
    <source>
        <dbReference type="Proteomes" id="UP000478183"/>
    </source>
</evidence>